<dbReference type="Proteomes" id="UP001349994">
    <property type="component" value="Unassembled WGS sequence"/>
</dbReference>
<dbReference type="RefSeq" id="WP_338211505.1">
    <property type="nucleotide sequence ID" value="NZ_JAYMFF010000025.1"/>
</dbReference>
<dbReference type="EMBL" id="JAYMFF010000025">
    <property type="protein sequence ID" value="MEC4176937.1"/>
    <property type="molecule type" value="Genomic_DNA"/>
</dbReference>
<reference evidence="1 2" key="1">
    <citation type="submission" date="2024-01" db="EMBL/GenBank/DDBJ databases">
        <title>novel species in genus Adlercreutzia.</title>
        <authorList>
            <person name="Liu X."/>
        </authorList>
    </citation>
    <scope>NUCLEOTIDE SEQUENCE [LARGE SCALE GENOMIC DNA]</scope>
    <source>
        <strain evidence="1 2">R7</strain>
    </source>
</reference>
<comment type="caution">
    <text evidence="1">The sequence shown here is derived from an EMBL/GenBank/DDBJ whole genome shotgun (WGS) entry which is preliminary data.</text>
</comment>
<name>A0ABU6IKD4_9ACTN</name>
<gene>
    <name evidence="1" type="ORF">VIN30_10805</name>
</gene>
<protein>
    <submittedName>
        <fullName evidence="1">Uncharacterized protein</fullName>
    </submittedName>
</protein>
<proteinExistence type="predicted"/>
<evidence type="ECO:0000313" key="2">
    <source>
        <dbReference type="Proteomes" id="UP001349994"/>
    </source>
</evidence>
<evidence type="ECO:0000313" key="1">
    <source>
        <dbReference type="EMBL" id="MEC4176937.1"/>
    </source>
</evidence>
<organism evidence="1 2">
    <name type="scientific">Adlercreutzia wanghongyangiae</name>
    <dbReference type="NCBI Taxonomy" id="3111451"/>
    <lineage>
        <taxon>Bacteria</taxon>
        <taxon>Bacillati</taxon>
        <taxon>Actinomycetota</taxon>
        <taxon>Coriobacteriia</taxon>
        <taxon>Eggerthellales</taxon>
        <taxon>Eggerthellaceae</taxon>
        <taxon>Adlercreutzia</taxon>
    </lineage>
</organism>
<sequence length="336" mass="37823">MTEPQTLSFAIAGIEGEYLLALKEDDIEQVEISCIDKTSSDLDNLDIAWCLLCSAASVFLSTNKAVEKWLDGIHKAASDCYGDYDFIQKALGEVFHHKSDWMDKMISRDSDETYVAFHRLLWGHDPLAKGEGLANLSFNPIKMMMQQEESERSGHALFGAVQAMRHLLADTFSKQGLPLPGLSYLDYERSDGKSWNHIIDVVQEFSVETTGNKVKAEELYRHLFTLRAQDIAGGTLTIMLTKAYIASRQLEDTIRINQIKLVSYSTSFFGQAIVGAVRQKGVPYINYPLAIAMVKELAGLFYESNRRTYLLGKETERLHGAAQEQLARHDRLQSLI</sequence>
<accession>A0ABU6IKD4</accession>
<keyword evidence="2" id="KW-1185">Reference proteome</keyword>